<accession>F0XET7</accession>
<dbReference type="GeneID" id="25974182"/>
<evidence type="ECO:0000259" key="7">
    <source>
        <dbReference type="Pfam" id="PF00082"/>
    </source>
</evidence>
<keyword evidence="2 5" id="KW-0645">Protease</keyword>
<evidence type="ECO:0000313" key="8">
    <source>
        <dbReference type="EMBL" id="EFX04389.1"/>
    </source>
</evidence>
<keyword evidence="4 5" id="KW-0720">Serine protease</keyword>
<feature type="domain" description="Peptidase S8/S53" evidence="7">
    <location>
        <begin position="385"/>
        <end position="599"/>
    </location>
</feature>
<dbReference type="PROSITE" id="PS51892">
    <property type="entry name" value="SUBTILASE"/>
    <property type="match status" value="1"/>
</dbReference>
<dbReference type="GO" id="GO:0004252">
    <property type="term" value="F:serine-type endopeptidase activity"/>
    <property type="evidence" value="ECO:0007669"/>
    <property type="project" value="UniProtKB-UniRule"/>
</dbReference>
<dbReference type="STRING" id="655863.F0XET7"/>
<dbReference type="OrthoDB" id="206201at2759"/>
<evidence type="ECO:0000256" key="2">
    <source>
        <dbReference type="ARBA" id="ARBA00022670"/>
    </source>
</evidence>
<evidence type="ECO:0000313" key="9">
    <source>
        <dbReference type="Proteomes" id="UP000007796"/>
    </source>
</evidence>
<dbReference type="PRINTS" id="PR00723">
    <property type="entry name" value="SUBTILISIN"/>
</dbReference>
<feature type="active site" description="Charge relay system" evidence="5">
    <location>
        <position position="434"/>
    </location>
</feature>
<comment type="similarity">
    <text evidence="1 5 6">Belongs to the peptidase S8 family.</text>
</comment>
<dbReference type="EMBL" id="GL629765">
    <property type="protein sequence ID" value="EFX04389.1"/>
    <property type="molecule type" value="Genomic_DNA"/>
</dbReference>
<sequence>MGESPVNLAAHIDFIGHDRREYDFGMVAKRLRDIKRDIKDLFHDPKDELRTYRGIAGALNNDEIDFIRRTKAQKKFSEFLYENLKRHNTCPGTHKARLHLSGFVDNDVNIDLINEPQPQEKQTASGVRTRSKMKLERHTCLSIGPNANELILCETQSRHVNDFDQDSRHLLPDLLSRRADFNGSDLKMVQLLVASSLLNATLWLKHAELDITSISFDKSSESTWPWKLGVDCTLEGTLSNDIHYDAAVSFGLFLIETERGERIQPTDEEQDWESGLWAKDSTLFRVLGESGSSVTDPYRYIALACLEINDATAEVCDERLTKDMLQIATLYRHIFAPLYKFARESYHQISAVTRARQFRTEFKTFINMISSLEPINVSDIERREKIKIAVIDSGIDKGDTIIAENMDRIKYRCGFVSDAGEGPRSGDCEDELGHGTHVTRLILEMAPEAELYVAKISDKKTIQSSDLHRLVRAIEWACKKKVHIISLSLGIDMDNNRELGRAIQAARDSNITIFAAASNGGGNKPRSYPASRPFGVICVHASDGLGNKGGINPTPLKRGDNFLTLGIGIESKWKGNDVIKSGTSFATPVMVAIVANVLKFALHKCDLDSYRFDRLREYDGVCQILRLMARERDQYDYVMPNSLFGRYDDNRIKHELLRISDP</sequence>
<feature type="active site" description="Charge relay system" evidence="5">
    <location>
        <position position="392"/>
    </location>
</feature>
<keyword evidence="3 5" id="KW-0378">Hydrolase</keyword>
<evidence type="ECO:0000256" key="1">
    <source>
        <dbReference type="ARBA" id="ARBA00011073"/>
    </source>
</evidence>
<protein>
    <submittedName>
        <fullName evidence="8">Extracellular serine protease</fullName>
    </submittedName>
</protein>
<dbReference type="Proteomes" id="UP000007796">
    <property type="component" value="Unassembled WGS sequence"/>
</dbReference>
<dbReference type="Pfam" id="PF00082">
    <property type="entry name" value="Peptidase_S8"/>
    <property type="match status" value="1"/>
</dbReference>
<dbReference type="PANTHER" id="PTHR43806:SF11">
    <property type="entry name" value="CEREVISIN-RELATED"/>
    <property type="match status" value="1"/>
</dbReference>
<dbReference type="InterPro" id="IPR050131">
    <property type="entry name" value="Peptidase_S8_subtilisin-like"/>
</dbReference>
<dbReference type="InterPro" id="IPR036852">
    <property type="entry name" value="Peptidase_S8/S53_dom_sf"/>
</dbReference>
<evidence type="ECO:0000256" key="4">
    <source>
        <dbReference type="ARBA" id="ARBA00022825"/>
    </source>
</evidence>
<dbReference type="InterPro" id="IPR015500">
    <property type="entry name" value="Peptidase_S8_subtilisin-rel"/>
</dbReference>
<dbReference type="InterPro" id="IPR023828">
    <property type="entry name" value="Peptidase_S8_Ser-AS"/>
</dbReference>
<keyword evidence="9" id="KW-1185">Reference proteome</keyword>
<dbReference type="InterPro" id="IPR000209">
    <property type="entry name" value="Peptidase_S8/S53_dom"/>
</dbReference>
<dbReference type="PANTHER" id="PTHR43806">
    <property type="entry name" value="PEPTIDASE S8"/>
    <property type="match status" value="1"/>
</dbReference>
<dbReference type="HOGENOM" id="CLU_015500_0_0_1"/>
<name>F0XET7_GROCL</name>
<dbReference type="RefSeq" id="XP_014173871.1">
    <property type="nucleotide sequence ID" value="XM_014318396.1"/>
</dbReference>
<dbReference type="AlphaFoldDB" id="F0XET7"/>
<dbReference type="InParanoid" id="F0XET7"/>
<dbReference type="GO" id="GO:0006508">
    <property type="term" value="P:proteolysis"/>
    <property type="evidence" value="ECO:0007669"/>
    <property type="project" value="UniProtKB-KW"/>
</dbReference>
<dbReference type="SUPFAM" id="SSF52743">
    <property type="entry name" value="Subtilisin-like"/>
    <property type="match status" value="1"/>
</dbReference>
<evidence type="ECO:0000256" key="3">
    <source>
        <dbReference type="ARBA" id="ARBA00022801"/>
    </source>
</evidence>
<reference evidence="8 9" key="1">
    <citation type="journal article" date="2011" name="Proc. Natl. Acad. Sci. U.S.A.">
        <title>Genome and transcriptome analyses of the mountain pine beetle-fungal symbiont Grosmannia clavigera, a lodgepole pine pathogen.</title>
        <authorList>
            <person name="DiGuistini S."/>
            <person name="Wang Y."/>
            <person name="Liao N.Y."/>
            <person name="Taylor G."/>
            <person name="Tanguay P."/>
            <person name="Feau N."/>
            <person name="Henrissat B."/>
            <person name="Chan S.K."/>
            <person name="Hesse-Orce U."/>
            <person name="Alamouti S.M."/>
            <person name="Tsui C.K.M."/>
            <person name="Docking R.T."/>
            <person name="Levasseur A."/>
            <person name="Haridas S."/>
            <person name="Robertson G."/>
            <person name="Birol I."/>
            <person name="Holt R.A."/>
            <person name="Marra M.A."/>
            <person name="Hamelin R.C."/>
            <person name="Hirst M."/>
            <person name="Jones S.J.M."/>
            <person name="Bohlmann J."/>
            <person name="Breuil C."/>
        </authorList>
    </citation>
    <scope>NUCLEOTIDE SEQUENCE [LARGE SCALE GENOMIC DNA]</scope>
    <source>
        <strain evidence="9">kw1407 / UAMH 11150</strain>
    </source>
</reference>
<gene>
    <name evidence="8" type="ORF">CMQ_1317</name>
</gene>
<evidence type="ECO:0000256" key="5">
    <source>
        <dbReference type="PROSITE-ProRule" id="PRU01240"/>
    </source>
</evidence>
<dbReference type="PROSITE" id="PS00136">
    <property type="entry name" value="SUBTILASE_ASP"/>
    <property type="match status" value="1"/>
</dbReference>
<dbReference type="Gene3D" id="3.40.50.200">
    <property type="entry name" value="Peptidase S8/S53 domain"/>
    <property type="match status" value="1"/>
</dbReference>
<organism evidence="9">
    <name type="scientific">Grosmannia clavigera (strain kw1407 / UAMH 11150)</name>
    <name type="common">Blue stain fungus</name>
    <name type="synonym">Graphiocladiella clavigera</name>
    <dbReference type="NCBI Taxonomy" id="655863"/>
    <lineage>
        <taxon>Eukaryota</taxon>
        <taxon>Fungi</taxon>
        <taxon>Dikarya</taxon>
        <taxon>Ascomycota</taxon>
        <taxon>Pezizomycotina</taxon>
        <taxon>Sordariomycetes</taxon>
        <taxon>Sordariomycetidae</taxon>
        <taxon>Ophiostomatales</taxon>
        <taxon>Ophiostomataceae</taxon>
        <taxon>Leptographium</taxon>
    </lineage>
</organism>
<dbReference type="PROSITE" id="PS00138">
    <property type="entry name" value="SUBTILASE_SER"/>
    <property type="match status" value="1"/>
</dbReference>
<dbReference type="InterPro" id="IPR023827">
    <property type="entry name" value="Peptidase_S8_Asp-AS"/>
</dbReference>
<proteinExistence type="inferred from homology"/>
<feature type="active site" description="Charge relay system" evidence="5">
    <location>
        <position position="584"/>
    </location>
</feature>
<evidence type="ECO:0000256" key="6">
    <source>
        <dbReference type="RuleBase" id="RU003355"/>
    </source>
</evidence>
<dbReference type="eggNOG" id="KOG4266">
    <property type="taxonomic scope" value="Eukaryota"/>
</dbReference>